<protein>
    <submittedName>
        <fullName evidence="1">Uncharacterized protein</fullName>
    </submittedName>
</protein>
<dbReference type="EMBL" id="JAEQNB010000001">
    <property type="protein sequence ID" value="MBL0386076.1"/>
    <property type="molecule type" value="Genomic_DNA"/>
</dbReference>
<comment type="caution">
    <text evidence="1">The sequence shown here is derived from an EMBL/GenBank/DDBJ whole genome shotgun (WGS) entry which is preliminary data.</text>
</comment>
<dbReference type="Proteomes" id="UP000602284">
    <property type="component" value="Unassembled WGS sequence"/>
</dbReference>
<dbReference type="RefSeq" id="WP_201631887.1">
    <property type="nucleotide sequence ID" value="NZ_JAEQNB010000001.1"/>
</dbReference>
<reference evidence="1 2" key="1">
    <citation type="submission" date="2021-01" db="EMBL/GenBank/DDBJ databases">
        <title>Tumebacillus sp. strain ITR2 16S ribosomal RNA gene Genome sequencing and assembly.</title>
        <authorList>
            <person name="Kang M."/>
        </authorList>
    </citation>
    <scope>NUCLEOTIDE SEQUENCE [LARGE SCALE GENOMIC DNA]</scope>
    <source>
        <strain evidence="1 2">ITR2</strain>
    </source>
</reference>
<proteinExistence type="predicted"/>
<gene>
    <name evidence="1" type="ORF">JJB07_05360</name>
</gene>
<keyword evidence="2" id="KW-1185">Reference proteome</keyword>
<name>A0ABS1J725_9BACL</name>
<evidence type="ECO:0000313" key="2">
    <source>
        <dbReference type="Proteomes" id="UP000602284"/>
    </source>
</evidence>
<evidence type="ECO:0000313" key="1">
    <source>
        <dbReference type="EMBL" id="MBL0386076.1"/>
    </source>
</evidence>
<sequence>MPQVNFQIGACYGLSVAGQTMGSFRVFNGKVVAEDINSVTIKYMGQNTKVTRRTIRRSDIMKAVKL</sequence>
<organism evidence="1 2">
    <name type="scientific">Tumebacillus amylolyticus</name>
    <dbReference type="NCBI Taxonomy" id="2801339"/>
    <lineage>
        <taxon>Bacteria</taxon>
        <taxon>Bacillati</taxon>
        <taxon>Bacillota</taxon>
        <taxon>Bacilli</taxon>
        <taxon>Bacillales</taxon>
        <taxon>Alicyclobacillaceae</taxon>
        <taxon>Tumebacillus</taxon>
    </lineage>
</organism>
<accession>A0ABS1J725</accession>